<evidence type="ECO:0000313" key="3">
    <source>
        <dbReference type="Proteomes" id="UP000053259"/>
    </source>
</evidence>
<name>A0A0D2A8Y2_9PEZI</name>
<protein>
    <submittedName>
        <fullName evidence="2">Uncharacterized protein</fullName>
    </submittedName>
</protein>
<feature type="compositionally biased region" description="Polar residues" evidence="1">
    <location>
        <begin position="117"/>
        <end position="130"/>
    </location>
</feature>
<dbReference type="EMBL" id="KN847545">
    <property type="protein sequence ID" value="KIW03223.1"/>
    <property type="molecule type" value="Genomic_DNA"/>
</dbReference>
<proteinExistence type="predicted"/>
<feature type="region of interest" description="Disordered" evidence="1">
    <location>
        <begin position="87"/>
        <end position="143"/>
    </location>
</feature>
<reference evidence="2 3" key="1">
    <citation type="submission" date="2015-01" db="EMBL/GenBank/DDBJ databases">
        <title>The Genome Sequence of Ochroconis gallopava CBS43764.</title>
        <authorList>
            <consortium name="The Broad Institute Genomics Platform"/>
            <person name="Cuomo C."/>
            <person name="de Hoog S."/>
            <person name="Gorbushina A."/>
            <person name="Stielow B."/>
            <person name="Teixiera M."/>
            <person name="Abouelleil A."/>
            <person name="Chapman S.B."/>
            <person name="Priest M."/>
            <person name="Young S.K."/>
            <person name="Wortman J."/>
            <person name="Nusbaum C."/>
            <person name="Birren B."/>
        </authorList>
    </citation>
    <scope>NUCLEOTIDE SEQUENCE [LARGE SCALE GENOMIC DNA]</scope>
    <source>
        <strain evidence="2 3">CBS 43764</strain>
    </source>
</reference>
<gene>
    <name evidence="2" type="ORF">PV09_05447</name>
</gene>
<sequence length="206" mass="22704">MKHRDSEERSDKGYFGYLSGDSVCGDSAIRRRLAPSAPCRAPLDVHMNTSDSKLTSQATLLHLAVQRSVRSMRANKYSKAMPLLLSHRAGPPHTTQPQGPGLNQGSAVGNAEDDDVTLQTSSCLDPNLSSRRVLAPGPRRRRFRARKKDCQPLRGLRPVTHCSCAKQDRSISYFVLKPPNGRACTRSALNDVASHSTQCRRPVEPF</sequence>
<dbReference type="RefSeq" id="XP_016213092.1">
    <property type="nucleotide sequence ID" value="XM_016358953.1"/>
</dbReference>
<dbReference type="InParanoid" id="A0A0D2A8Y2"/>
<keyword evidence="3" id="KW-1185">Reference proteome</keyword>
<dbReference type="GeneID" id="27313420"/>
<dbReference type="HOGENOM" id="CLU_1332834_0_0_1"/>
<accession>A0A0D2A8Y2</accession>
<dbReference type="AlphaFoldDB" id="A0A0D2A8Y2"/>
<dbReference type="Proteomes" id="UP000053259">
    <property type="component" value="Unassembled WGS sequence"/>
</dbReference>
<feature type="compositionally biased region" description="Low complexity" evidence="1">
    <location>
        <begin position="91"/>
        <end position="101"/>
    </location>
</feature>
<evidence type="ECO:0000313" key="2">
    <source>
        <dbReference type="EMBL" id="KIW03223.1"/>
    </source>
</evidence>
<organism evidence="2 3">
    <name type="scientific">Verruconis gallopava</name>
    <dbReference type="NCBI Taxonomy" id="253628"/>
    <lineage>
        <taxon>Eukaryota</taxon>
        <taxon>Fungi</taxon>
        <taxon>Dikarya</taxon>
        <taxon>Ascomycota</taxon>
        <taxon>Pezizomycotina</taxon>
        <taxon>Dothideomycetes</taxon>
        <taxon>Pleosporomycetidae</taxon>
        <taxon>Venturiales</taxon>
        <taxon>Sympoventuriaceae</taxon>
        <taxon>Verruconis</taxon>
    </lineage>
</organism>
<dbReference type="VEuPathDB" id="FungiDB:PV09_05447"/>
<evidence type="ECO:0000256" key="1">
    <source>
        <dbReference type="SAM" id="MobiDB-lite"/>
    </source>
</evidence>